<feature type="signal peptide" evidence="2">
    <location>
        <begin position="1"/>
        <end position="21"/>
    </location>
</feature>
<evidence type="ECO:0000313" key="3">
    <source>
        <dbReference type="EMBL" id="MXP25698.1"/>
    </source>
</evidence>
<dbReference type="RefSeq" id="WP_160738899.1">
    <property type="nucleotide sequence ID" value="NZ_WTYQ01000002.1"/>
</dbReference>
<keyword evidence="4" id="KW-1185">Reference proteome</keyword>
<evidence type="ECO:0000256" key="1">
    <source>
        <dbReference type="SAM" id="MobiDB-lite"/>
    </source>
</evidence>
<dbReference type="OrthoDB" id="7408224at2"/>
<comment type="caution">
    <text evidence="3">The sequence shown here is derived from an EMBL/GenBank/DDBJ whole genome shotgun (WGS) entry which is preliminary data.</text>
</comment>
<feature type="compositionally biased region" description="Basic and acidic residues" evidence="1">
    <location>
        <begin position="45"/>
        <end position="55"/>
    </location>
</feature>
<feature type="compositionally biased region" description="Polar residues" evidence="1">
    <location>
        <begin position="66"/>
        <end position="100"/>
    </location>
</feature>
<evidence type="ECO:0000256" key="2">
    <source>
        <dbReference type="SAM" id="SignalP"/>
    </source>
</evidence>
<feature type="chain" id="PRO_5032784565" evidence="2">
    <location>
        <begin position="22"/>
        <end position="377"/>
    </location>
</feature>
<name>A0A845AEW1_9SPHN</name>
<keyword evidence="2" id="KW-0732">Signal</keyword>
<feature type="compositionally biased region" description="Basic and acidic residues" evidence="1">
    <location>
        <begin position="153"/>
        <end position="166"/>
    </location>
</feature>
<dbReference type="EMBL" id="WTYQ01000002">
    <property type="protein sequence ID" value="MXP25698.1"/>
    <property type="molecule type" value="Genomic_DNA"/>
</dbReference>
<feature type="region of interest" description="Disordered" evidence="1">
    <location>
        <begin position="42"/>
        <end position="166"/>
    </location>
</feature>
<reference evidence="3 4" key="1">
    <citation type="submission" date="2019-12" db="EMBL/GenBank/DDBJ databases">
        <title>Genomic-based taxomic classification of the family Erythrobacteraceae.</title>
        <authorList>
            <person name="Xu L."/>
        </authorList>
    </citation>
    <scope>NUCLEOTIDE SEQUENCE [LARGE SCALE GENOMIC DNA]</scope>
    <source>
        <strain evidence="3 4">DSM 18604</strain>
    </source>
</reference>
<gene>
    <name evidence="3" type="ORF">GRI39_06535</name>
</gene>
<protein>
    <submittedName>
        <fullName evidence="3">Uncharacterized protein</fullName>
    </submittedName>
</protein>
<dbReference type="AlphaFoldDB" id="A0A845AEW1"/>
<dbReference type="Proteomes" id="UP000460561">
    <property type="component" value="Unassembled WGS sequence"/>
</dbReference>
<organism evidence="3 4">
    <name type="scientific">Altericroceibacterium indicum</name>
    <dbReference type="NCBI Taxonomy" id="374177"/>
    <lineage>
        <taxon>Bacteria</taxon>
        <taxon>Pseudomonadati</taxon>
        <taxon>Pseudomonadota</taxon>
        <taxon>Alphaproteobacteria</taxon>
        <taxon>Sphingomonadales</taxon>
        <taxon>Erythrobacteraceae</taxon>
        <taxon>Altericroceibacterium</taxon>
    </lineage>
</organism>
<evidence type="ECO:0000313" key="4">
    <source>
        <dbReference type="Proteomes" id="UP000460561"/>
    </source>
</evidence>
<sequence length="377" mass="40792">MRNSFTGAVLIALMGSAALHAAPTPQPLESDGVGFVDTLGPSALKDLKGRPRQKADVLGIAPKPVTGQQAPDDTSNSRTIVQSDEANGASNTGGAQTASASLDKRDLTPAKLSVDIPAHDDAPDQAEAKPSPPGTQTSRFREPAASLPRRHVGANEEKPAGKDGDRRYYTRIGFTTAISKGNAPSALIPGCPQALSQSAEACQIEKNQAPAPYRFLSPHPDWWGLNTSKTGRFFYEKGYLVKVSANNQINGYFPLPGGALSPGHLWPRQLKSGNLPDYYRAYFNLGSSDGYRLIDHIIYRIDPENQLITSIAALITGSDFIVGQPLPSGYDIYNIPYAYRAKYPDSDQAHYRYSDGYIYQVDPKTRRITSAIELIPS</sequence>
<proteinExistence type="predicted"/>
<accession>A0A845AEW1</accession>